<name>A0A381VT74_9ZZZZ</name>
<organism evidence="4">
    <name type="scientific">marine metagenome</name>
    <dbReference type="NCBI Taxonomy" id="408172"/>
    <lineage>
        <taxon>unclassified sequences</taxon>
        <taxon>metagenomes</taxon>
        <taxon>ecological metagenomes</taxon>
    </lineage>
</organism>
<keyword evidence="3" id="KW-0732">Signal</keyword>
<evidence type="ECO:0000256" key="1">
    <source>
        <dbReference type="ARBA" id="ARBA00009023"/>
    </source>
</evidence>
<keyword evidence="2" id="KW-0813">Transport</keyword>
<comment type="similarity">
    <text evidence="1">Belongs to the bacterial solute-binding protein 7 family.</text>
</comment>
<dbReference type="InterPro" id="IPR004682">
    <property type="entry name" value="TRAP_DctP"/>
</dbReference>
<dbReference type="GO" id="GO:0030288">
    <property type="term" value="C:outer membrane-bounded periplasmic space"/>
    <property type="evidence" value="ECO:0007669"/>
    <property type="project" value="InterPro"/>
</dbReference>
<dbReference type="PANTHER" id="PTHR33376">
    <property type="match status" value="1"/>
</dbReference>
<accession>A0A381VT74</accession>
<dbReference type="InterPro" id="IPR018389">
    <property type="entry name" value="DctP_fam"/>
</dbReference>
<dbReference type="PANTHER" id="PTHR33376:SF7">
    <property type="entry name" value="C4-DICARBOXYLATE-BINDING PROTEIN DCTB"/>
    <property type="match status" value="1"/>
</dbReference>
<dbReference type="AlphaFoldDB" id="A0A381VT74"/>
<dbReference type="Pfam" id="PF03480">
    <property type="entry name" value="DctP"/>
    <property type="match status" value="1"/>
</dbReference>
<reference evidence="4" key="1">
    <citation type="submission" date="2018-05" db="EMBL/GenBank/DDBJ databases">
        <authorList>
            <person name="Lanie J.A."/>
            <person name="Ng W.-L."/>
            <person name="Kazmierczak K.M."/>
            <person name="Andrzejewski T.M."/>
            <person name="Davidsen T.M."/>
            <person name="Wayne K.J."/>
            <person name="Tettelin H."/>
            <person name="Glass J.I."/>
            <person name="Rusch D."/>
            <person name="Podicherti R."/>
            <person name="Tsui H.-C.T."/>
            <person name="Winkler M.E."/>
        </authorList>
    </citation>
    <scope>NUCLEOTIDE SEQUENCE</scope>
</reference>
<dbReference type="GO" id="GO:0055085">
    <property type="term" value="P:transmembrane transport"/>
    <property type="evidence" value="ECO:0007669"/>
    <property type="project" value="InterPro"/>
</dbReference>
<proteinExistence type="inferred from homology"/>
<dbReference type="EMBL" id="UINC01009709">
    <property type="protein sequence ID" value="SVA43485.1"/>
    <property type="molecule type" value="Genomic_DNA"/>
</dbReference>
<dbReference type="NCBIfam" id="TIGR00787">
    <property type="entry name" value="dctP"/>
    <property type="match status" value="1"/>
</dbReference>
<dbReference type="NCBIfam" id="NF037995">
    <property type="entry name" value="TRAP_S1"/>
    <property type="match status" value="1"/>
</dbReference>
<dbReference type="InterPro" id="IPR038404">
    <property type="entry name" value="TRAP_DctP_sf"/>
</dbReference>
<evidence type="ECO:0000256" key="3">
    <source>
        <dbReference type="ARBA" id="ARBA00022729"/>
    </source>
</evidence>
<dbReference type="Gene3D" id="3.40.190.170">
    <property type="entry name" value="Bacterial extracellular solute-binding protein, family 7"/>
    <property type="match status" value="1"/>
</dbReference>
<dbReference type="GO" id="GO:0015740">
    <property type="term" value="P:C4-dicarboxylate transport"/>
    <property type="evidence" value="ECO:0007669"/>
    <property type="project" value="TreeGrafter"/>
</dbReference>
<protein>
    <submittedName>
        <fullName evidence="4">Uncharacterized protein</fullName>
    </submittedName>
</protein>
<evidence type="ECO:0000256" key="2">
    <source>
        <dbReference type="ARBA" id="ARBA00022448"/>
    </source>
</evidence>
<evidence type="ECO:0000313" key="4">
    <source>
        <dbReference type="EMBL" id="SVA43485.1"/>
    </source>
</evidence>
<gene>
    <name evidence="4" type="ORF">METZ01_LOCUS96339</name>
</gene>
<sequence>MNDDDSLEALAFGEIQMIAVALSKFDRLTQRFQIFDLPFLFPDLEAVERFQASTGGRGLLGDLVEEGFLGLAFWHNGMKQFGATRPLLQPDDANGLKFRIMESDVLQAQMIAIGGSPQKMAFGEIYQALQTGAVDAFENTWSNIYSSKFYEVQPYFMHTNHGYVGYLVAVNAQFWQSLPEDIREGLEEIMTEVTAWGNARAATINEDSRLKIAASQRTEILTLSNDEILSWQNRMQPVWVRFSDEIGPELIEAARSASFMEVGN</sequence>